<comment type="caution">
    <text evidence="1">The sequence shown here is derived from an EMBL/GenBank/DDBJ whole genome shotgun (WGS) entry which is preliminary data.</text>
</comment>
<dbReference type="Proteomes" id="UP000309997">
    <property type="component" value="Unassembled WGS sequence"/>
</dbReference>
<proteinExistence type="predicted"/>
<name>A0ACC4CA40_POPAL</name>
<sequence>MRAGTTHLNTSVPYSVSLVARASDPSALLLPLYVLYCTVLFPGSGFLHFYIAEEEFDSACDRHLFISQPILPLVLVVILKNYCYYLEGDVR</sequence>
<evidence type="ECO:0000313" key="2">
    <source>
        <dbReference type="Proteomes" id="UP000309997"/>
    </source>
</evidence>
<accession>A0ACC4CA40</accession>
<gene>
    <name evidence="1" type="ORF">D5086_010309</name>
</gene>
<keyword evidence="2" id="KW-1185">Reference proteome</keyword>
<organism evidence="1 2">
    <name type="scientific">Populus alba</name>
    <name type="common">White poplar</name>
    <dbReference type="NCBI Taxonomy" id="43335"/>
    <lineage>
        <taxon>Eukaryota</taxon>
        <taxon>Viridiplantae</taxon>
        <taxon>Streptophyta</taxon>
        <taxon>Embryophyta</taxon>
        <taxon>Tracheophyta</taxon>
        <taxon>Spermatophyta</taxon>
        <taxon>Magnoliopsida</taxon>
        <taxon>eudicotyledons</taxon>
        <taxon>Gunneridae</taxon>
        <taxon>Pentapetalae</taxon>
        <taxon>rosids</taxon>
        <taxon>fabids</taxon>
        <taxon>Malpighiales</taxon>
        <taxon>Salicaceae</taxon>
        <taxon>Saliceae</taxon>
        <taxon>Populus</taxon>
    </lineage>
</organism>
<reference evidence="1 2" key="1">
    <citation type="journal article" date="2024" name="Plant Biotechnol. J.">
        <title>Genome and CRISPR/Cas9 system of a widespread forest tree (Populus alba) in the world.</title>
        <authorList>
            <person name="Liu Y.J."/>
            <person name="Jiang P.F."/>
            <person name="Han X.M."/>
            <person name="Li X.Y."/>
            <person name="Wang H.M."/>
            <person name="Wang Y.J."/>
            <person name="Wang X.X."/>
            <person name="Zeng Q.Y."/>
        </authorList>
    </citation>
    <scope>NUCLEOTIDE SEQUENCE [LARGE SCALE GENOMIC DNA]</scope>
    <source>
        <strain evidence="2">cv. PAL-ZL1</strain>
    </source>
</reference>
<protein>
    <submittedName>
        <fullName evidence="1">Uncharacterized protein</fullName>
    </submittedName>
</protein>
<dbReference type="EMBL" id="RCHU02000005">
    <property type="protein sequence ID" value="KAL3591669.1"/>
    <property type="molecule type" value="Genomic_DNA"/>
</dbReference>
<evidence type="ECO:0000313" key="1">
    <source>
        <dbReference type="EMBL" id="KAL3591669.1"/>
    </source>
</evidence>